<keyword evidence="2" id="KW-1185">Reference proteome</keyword>
<reference evidence="1" key="1">
    <citation type="submission" date="2020-10" db="EMBL/GenBank/DDBJ databases">
        <authorList>
            <person name="Sedaghatjoo S."/>
        </authorList>
    </citation>
    <scope>NUCLEOTIDE SEQUENCE</scope>
    <source>
        <strain evidence="1">AZH3</strain>
    </source>
</reference>
<dbReference type="Proteomes" id="UP000836402">
    <property type="component" value="Unassembled WGS sequence"/>
</dbReference>
<evidence type="ECO:0000313" key="1">
    <source>
        <dbReference type="EMBL" id="CAD6909498.1"/>
    </source>
</evidence>
<accession>A0ABN7IPZ8</accession>
<gene>
    <name evidence="1" type="ORF">JKIAZH3_G3547</name>
</gene>
<evidence type="ECO:0000313" key="2">
    <source>
        <dbReference type="Proteomes" id="UP000836402"/>
    </source>
</evidence>
<organism evidence="1 2">
    <name type="scientific">Tilletia caries</name>
    <name type="common">wheat bunt fungus</name>
    <dbReference type="NCBI Taxonomy" id="13290"/>
    <lineage>
        <taxon>Eukaryota</taxon>
        <taxon>Fungi</taxon>
        <taxon>Dikarya</taxon>
        <taxon>Basidiomycota</taxon>
        <taxon>Ustilaginomycotina</taxon>
        <taxon>Exobasidiomycetes</taxon>
        <taxon>Tilletiales</taxon>
        <taxon>Tilletiaceae</taxon>
        <taxon>Tilletia</taxon>
    </lineage>
</organism>
<protein>
    <submittedName>
        <fullName evidence="1">Uncharacterized protein</fullName>
    </submittedName>
</protein>
<name>A0ABN7IPZ8_9BASI</name>
<proteinExistence type="predicted"/>
<dbReference type="EMBL" id="CAJHJG010001142">
    <property type="protein sequence ID" value="CAD6909498.1"/>
    <property type="molecule type" value="Genomic_DNA"/>
</dbReference>
<sequence>MSPIHVFDRTEDDFTCYTVEVAAAAATGSSWAPVAACMDTILFPHPVSDKEHWDDDVALAMAGLGLEQAFRTGARIFVLTAGTN</sequence>
<comment type="caution">
    <text evidence="1">The sequence shown here is derived from an EMBL/GenBank/DDBJ whole genome shotgun (WGS) entry which is preliminary data.</text>
</comment>
<feature type="non-terminal residue" evidence="1">
    <location>
        <position position="84"/>
    </location>
</feature>